<dbReference type="Proteomes" id="UP000593580">
    <property type="component" value="Chromosome"/>
</dbReference>
<dbReference type="SUPFAM" id="SSF53041">
    <property type="entry name" value="Resolvase-like"/>
    <property type="match status" value="1"/>
</dbReference>
<dbReference type="Gene3D" id="3.40.50.1390">
    <property type="entry name" value="Resolvase, N-terminal catalytic domain"/>
    <property type="match status" value="1"/>
</dbReference>
<name>A0A7M1BAH5_9BACT</name>
<dbReference type="Pfam" id="PF00239">
    <property type="entry name" value="Resolvase"/>
    <property type="match status" value="1"/>
</dbReference>
<evidence type="ECO:0000259" key="1">
    <source>
        <dbReference type="Pfam" id="PF00239"/>
    </source>
</evidence>
<proteinExistence type="predicted"/>
<dbReference type="KEGG" id="spal:FM071_10085"/>
<dbReference type="InterPro" id="IPR036162">
    <property type="entry name" value="Resolvase-like_N_sf"/>
</dbReference>
<dbReference type="AlphaFoldDB" id="A0A7M1BAH5"/>
<reference evidence="2 3" key="1">
    <citation type="submission" date="2019-07" db="EMBL/GenBank/DDBJ databases">
        <title>Sulfurimonas paralvinellae sp. nov., a novel mesophilic, hydrogen- and sulfur-oxidizing chemolithoautotroph within the Epsilonproteo- bacteria isolated from a deep-sea hydrothermal vent polychaete nest, reclassification of Thiomicrospira denitrificans as Sulfurimonas denitrificans comb. nov. and emended description of the genus Sulfurimonas.</title>
        <authorList>
            <person name="Wang S."/>
            <person name="Jiang L."/>
            <person name="Shao Z."/>
        </authorList>
    </citation>
    <scope>NUCLEOTIDE SEQUENCE [LARGE SCALE GENOMIC DNA]</scope>
    <source>
        <strain evidence="2 3">GO25</strain>
    </source>
</reference>
<sequence length="211" mass="24323">MVIAYIRPDKNFAPVHEQLQLINSYAVANDLIIDDEFVDYTSQNKRLEDRKDVTQYFQSKNQATLLIYDVWVLTTNMEDLIQMFSCLLKNEFAVHFIKQSVIMTQQSSVMLVLGLMDQLRQRLQNDSKRVIGRPKGSRSNSKFDVYINEIIAFIREGKSVSEMARLLNVSRSSLKDYIESRELKQVAFGSLLMTAPKDAEEQVINTITCPN</sequence>
<feature type="domain" description="Resolvase/invertase-type recombinase catalytic" evidence="1">
    <location>
        <begin position="3"/>
        <end position="120"/>
    </location>
</feature>
<dbReference type="EMBL" id="CP041406">
    <property type="protein sequence ID" value="QOP46621.1"/>
    <property type="molecule type" value="Genomic_DNA"/>
</dbReference>
<accession>A0A7M1BAH5</accession>
<gene>
    <name evidence="2" type="ORF">FM071_10085</name>
</gene>
<keyword evidence="3" id="KW-1185">Reference proteome</keyword>
<dbReference type="RefSeq" id="WP_193110880.1">
    <property type="nucleotide sequence ID" value="NZ_CP041406.1"/>
</dbReference>
<evidence type="ECO:0000313" key="2">
    <source>
        <dbReference type="EMBL" id="QOP46621.1"/>
    </source>
</evidence>
<protein>
    <recommendedName>
        <fullName evidence="1">Resolvase/invertase-type recombinase catalytic domain-containing protein</fullName>
    </recommendedName>
</protein>
<dbReference type="GO" id="GO:0000150">
    <property type="term" value="F:DNA strand exchange activity"/>
    <property type="evidence" value="ECO:0007669"/>
    <property type="project" value="InterPro"/>
</dbReference>
<dbReference type="InterPro" id="IPR006119">
    <property type="entry name" value="Resolv_N"/>
</dbReference>
<organism evidence="2 3">
    <name type="scientific">Sulfurimonas paralvinellae</name>
    <dbReference type="NCBI Taxonomy" id="317658"/>
    <lineage>
        <taxon>Bacteria</taxon>
        <taxon>Pseudomonadati</taxon>
        <taxon>Campylobacterota</taxon>
        <taxon>Epsilonproteobacteria</taxon>
        <taxon>Campylobacterales</taxon>
        <taxon>Sulfurimonadaceae</taxon>
        <taxon>Sulfurimonas</taxon>
    </lineage>
</organism>
<dbReference type="GO" id="GO:0003677">
    <property type="term" value="F:DNA binding"/>
    <property type="evidence" value="ECO:0007669"/>
    <property type="project" value="InterPro"/>
</dbReference>
<evidence type="ECO:0000313" key="3">
    <source>
        <dbReference type="Proteomes" id="UP000593580"/>
    </source>
</evidence>